<sequence length="159" mass="17859">MQNLTALLLLLVVFTPVRATDIWFYNDDDYDKHKTFKRFNFGIAQRCYNIADCFDNKASSASWINAPKAAWLAFYDDEECRGTQYVSMSTPSGEMKFAPVGLDNKISSFMQWEYATFALKGFVDICNDAAILAVNATTNTTDASNDNDNSALNATISFY</sequence>
<reference evidence="2 3" key="1">
    <citation type="submission" date="2018-01" db="EMBL/GenBank/DDBJ databases">
        <title>Draft genome of the strawberry crown rot pathogen Phytophthora cactorum.</title>
        <authorList>
            <person name="Armitage A.D."/>
            <person name="Lysoe E."/>
            <person name="Nellist C.F."/>
            <person name="Harrison R.J."/>
            <person name="Brurberg M.B."/>
        </authorList>
    </citation>
    <scope>NUCLEOTIDE SEQUENCE [LARGE SCALE GENOMIC DNA]</scope>
    <source>
        <strain evidence="2 3">10300</strain>
    </source>
</reference>
<protein>
    <submittedName>
        <fullName evidence="2">Uncharacterized protein</fullName>
    </submittedName>
</protein>
<feature type="chain" id="PRO_5016420811" evidence="1">
    <location>
        <begin position="20"/>
        <end position="159"/>
    </location>
</feature>
<dbReference type="OrthoDB" id="112260at2759"/>
<evidence type="ECO:0000313" key="2">
    <source>
        <dbReference type="EMBL" id="RAW34474.1"/>
    </source>
</evidence>
<feature type="signal peptide" evidence="1">
    <location>
        <begin position="1"/>
        <end position="19"/>
    </location>
</feature>
<dbReference type="EMBL" id="MJFZ01000199">
    <property type="protein sequence ID" value="RAW34474.1"/>
    <property type="molecule type" value="Genomic_DNA"/>
</dbReference>
<name>A0A329SCG7_9STRA</name>
<dbReference type="VEuPathDB" id="FungiDB:PC110_g9199"/>
<keyword evidence="3" id="KW-1185">Reference proteome</keyword>
<dbReference type="Gene3D" id="2.60.20.10">
    <property type="entry name" value="Crystallins"/>
    <property type="match status" value="1"/>
</dbReference>
<dbReference type="Proteomes" id="UP000251314">
    <property type="component" value="Unassembled WGS sequence"/>
</dbReference>
<organism evidence="2 3">
    <name type="scientific">Phytophthora cactorum</name>
    <dbReference type="NCBI Taxonomy" id="29920"/>
    <lineage>
        <taxon>Eukaryota</taxon>
        <taxon>Sar</taxon>
        <taxon>Stramenopiles</taxon>
        <taxon>Oomycota</taxon>
        <taxon>Peronosporomycetes</taxon>
        <taxon>Peronosporales</taxon>
        <taxon>Peronosporaceae</taxon>
        <taxon>Phytophthora</taxon>
    </lineage>
</organism>
<gene>
    <name evidence="2" type="ORF">PC110_g9199</name>
</gene>
<accession>A0A329SCG7</accession>
<keyword evidence="1" id="KW-0732">Signal</keyword>
<dbReference type="AlphaFoldDB" id="A0A329SCG7"/>
<evidence type="ECO:0000313" key="3">
    <source>
        <dbReference type="Proteomes" id="UP000251314"/>
    </source>
</evidence>
<proteinExistence type="predicted"/>
<evidence type="ECO:0000256" key="1">
    <source>
        <dbReference type="SAM" id="SignalP"/>
    </source>
</evidence>
<comment type="caution">
    <text evidence="2">The sequence shown here is derived from an EMBL/GenBank/DDBJ whole genome shotgun (WGS) entry which is preliminary data.</text>
</comment>